<keyword evidence="5 7" id="KW-1133">Transmembrane helix</keyword>
<feature type="transmembrane region" description="Helical" evidence="7">
    <location>
        <begin position="265"/>
        <end position="286"/>
    </location>
</feature>
<protein>
    <submittedName>
        <fullName evidence="9">Sugar phosphate permease</fullName>
    </submittedName>
</protein>
<dbReference type="PIRSF" id="PIRSF002808">
    <property type="entry name" value="Hexose_phosphate_transp"/>
    <property type="match status" value="1"/>
</dbReference>
<dbReference type="PANTHER" id="PTHR11662">
    <property type="entry name" value="SOLUTE CARRIER FAMILY 17"/>
    <property type="match status" value="1"/>
</dbReference>
<dbReference type="CDD" id="cd17319">
    <property type="entry name" value="MFS_ExuT_GudP_like"/>
    <property type="match status" value="1"/>
</dbReference>
<evidence type="ECO:0000256" key="6">
    <source>
        <dbReference type="ARBA" id="ARBA00023136"/>
    </source>
</evidence>
<feature type="transmembrane region" description="Helical" evidence="7">
    <location>
        <begin position="387"/>
        <end position="411"/>
    </location>
</feature>
<dbReference type="Gene3D" id="1.20.1250.20">
    <property type="entry name" value="MFS general substrate transporter like domains"/>
    <property type="match status" value="2"/>
</dbReference>
<keyword evidence="10" id="KW-1185">Reference proteome</keyword>
<evidence type="ECO:0000256" key="7">
    <source>
        <dbReference type="SAM" id="Phobius"/>
    </source>
</evidence>
<comment type="caution">
    <text evidence="9">The sequence shown here is derived from an EMBL/GenBank/DDBJ whole genome shotgun (WGS) entry which is preliminary data.</text>
</comment>
<feature type="transmembrane region" description="Helical" evidence="7">
    <location>
        <begin position="298"/>
        <end position="317"/>
    </location>
</feature>
<dbReference type="PANTHER" id="PTHR11662:SF399">
    <property type="entry name" value="FI19708P1-RELATED"/>
    <property type="match status" value="1"/>
</dbReference>
<dbReference type="SUPFAM" id="SSF103473">
    <property type="entry name" value="MFS general substrate transporter"/>
    <property type="match status" value="1"/>
</dbReference>
<dbReference type="Pfam" id="PF07690">
    <property type="entry name" value="MFS_1"/>
    <property type="match status" value="1"/>
</dbReference>
<reference evidence="9 10" key="1">
    <citation type="submission" date="2023-07" db="EMBL/GenBank/DDBJ databases">
        <title>Genomic Encyclopedia of Type Strains, Phase IV (KMG-IV): sequencing the most valuable type-strain genomes for metagenomic binning, comparative biology and taxonomic classification.</title>
        <authorList>
            <person name="Goeker M."/>
        </authorList>
    </citation>
    <scope>NUCLEOTIDE SEQUENCE [LARGE SCALE GENOMIC DNA]</scope>
    <source>
        <strain evidence="9 10">DSM 23494</strain>
    </source>
</reference>
<accession>A0ABU0AMU3</accession>
<sequence length="444" mass="48541">MSLLESKANFSPVLKKKSRYRWVVLTIIFCLYVVCMADRTNIGVILPFLKKDLTLTNFQTGAIASFFFLGYAVSQIPTGFWLVKRGSRGIVTIAVITFSVITFLLGTVSSAAMLILLRLALGLAEGPVPVSMTSTINQWFPAKEKGTATGVYFASTQLAPIIVPIVATSIALAYGWRQVFFWFAVPGIVIAIVWYLFVRTKPEDSPNVSKDELEYIRQSEVITEVKSDEQKSLGWIDKVIRYKKVKPITTNKGIFTTWNIWGNTLTYFLMNSVVYGMLTWVPMYLVNAKGYSLLKMGFVASTPAIGGMIGAILGGWLSDKVFLGRRKPTMLITAIATSIMMLVVINIPNNGLLVALSLGLAGFFLNIGLPAFTAYPMGLTNRDTYPVAIATVNSGGNLGGFFSPLIVGAILDATGNYNLAFGFFGVLLVLGFCVILTIKEPVQN</sequence>
<gene>
    <name evidence="9" type="ORF">J2S17_004086</name>
</gene>
<evidence type="ECO:0000313" key="9">
    <source>
        <dbReference type="EMBL" id="MDQ0272194.1"/>
    </source>
</evidence>
<dbReference type="InterPro" id="IPR050382">
    <property type="entry name" value="MFS_Na/Anion_cotransporter"/>
</dbReference>
<dbReference type="InterPro" id="IPR036259">
    <property type="entry name" value="MFS_trans_sf"/>
</dbReference>
<feature type="transmembrane region" description="Helical" evidence="7">
    <location>
        <begin position="329"/>
        <end position="347"/>
    </location>
</feature>
<feature type="transmembrane region" description="Helical" evidence="7">
    <location>
        <begin position="353"/>
        <end position="375"/>
    </location>
</feature>
<comment type="subcellular location">
    <subcellularLocation>
        <location evidence="1">Cell membrane</location>
        <topology evidence="1">Multi-pass membrane protein</topology>
    </subcellularLocation>
</comment>
<dbReference type="Proteomes" id="UP001238088">
    <property type="component" value="Unassembled WGS sequence"/>
</dbReference>
<keyword evidence="4 7" id="KW-0812">Transmembrane</keyword>
<organism evidence="9 10">
    <name type="scientific">Cytobacillus purgationiresistens</name>
    <dbReference type="NCBI Taxonomy" id="863449"/>
    <lineage>
        <taxon>Bacteria</taxon>
        <taxon>Bacillati</taxon>
        <taxon>Bacillota</taxon>
        <taxon>Bacilli</taxon>
        <taxon>Bacillales</taxon>
        <taxon>Bacillaceae</taxon>
        <taxon>Cytobacillus</taxon>
    </lineage>
</organism>
<feature type="transmembrane region" description="Helical" evidence="7">
    <location>
        <begin position="20"/>
        <end position="37"/>
    </location>
</feature>
<feature type="domain" description="Major facilitator superfamily (MFS) profile" evidence="8">
    <location>
        <begin position="24"/>
        <end position="443"/>
    </location>
</feature>
<evidence type="ECO:0000256" key="3">
    <source>
        <dbReference type="ARBA" id="ARBA00022475"/>
    </source>
</evidence>
<name>A0ABU0AMU3_9BACI</name>
<feature type="transmembrane region" description="Helical" evidence="7">
    <location>
        <begin position="58"/>
        <end position="83"/>
    </location>
</feature>
<evidence type="ECO:0000256" key="4">
    <source>
        <dbReference type="ARBA" id="ARBA00022692"/>
    </source>
</evidence>
<dbReference type="EMBL" id="JAUSUB010000021">
    <property type="protein sequence ID" value="MDQ0272194.1"/>
    <property type="molecule type" value="Genomic_DNA"/>
</dbReference>
<keyword evidence="6 7" id="KW-0472">Membrane</keyword>
<evidence type="ECO:0000313" key="10">
    <source>
        <dbReference type="Proteomes" id="UP001238088"/>
    </source>
</evidence>
<dbReference type="InterPro" id="IPR011701">
    <property type="entry name" value="MFS"/>
</dbReference>
<evidence type="ECO:0000256" key="2">
    <source>
        <dbReference type="ARBA" id="ARBA00022448"/>
    </source>
</evidence>
<keyword evidence="2" id="KW-0813">Transport</keyword>
<evidence type="ECO:0000256" key="5">
    <source>
        <dbReference type="ARBA" id="ARBA00022989"/>
    </source>
</evidence>
<evidence type="ECO:0000259" key="8">
    <source>
        <dbReference type="PROSITE" id="PS50850"/>
    </source>
</evidence>
<dbReference type="InterPro" id="IPR024671">
    <property type="entry name" value="Atg22-like"/>
</dbReference>
<feature type="transmembrane region" description="Helical" evidence="7">
    <location>
        <begin position="180"/>
        <end position="198"/>
    </location>
</feature>
<feature type="transmembrane region" description="Helical" evidence="7">
    <location>
        <begin position="151"/>
        <end position="174"/>
    </location>
</feature>
<feature type="transmembrane region" description="Helical" evidence="7">
    <location>
        <begin position="89"/>
        <end position="117"/>
    </location>
</feature>
<keyword evidence="3" id="KW-1003">Cell membrane</keyword>
<feature type="transmembrane region" description="Helical" evidence="7">
    <location>
        <begin position="417"/>
        <end position="438"/>
    </location>
</feature>
<dbReference type="RefSeq" id="WP_307477488.1">
    <property type="nucleotide sequence ID" value="NZ_JAUSUB010000021.1"/>
</dbReference>
<dbReference type="InterPro" id="IPR000849">
    <property type="entry name" value="Sugar_P_transporter"/>
</dbReference>
<evidence type="ECO:0000256" key="1">
    <source>
        <dbReference type="ARBA" id="ARBA00004651"/>
    </source>
</evidence>
<proteinExistence type="predicted"/>
<dbReference type="Pfam" id="PF11700">
    <property type="entry name" value="ATG22"/>
    <property type="match status" value="1"/>
</dbReference>
<dbReference type="PROSITE" id="PS50850">
    <property type="entry name" value="MFS"/>
    <property type="match status" value="1"/>
</dbReference>
<dbReference type="InterPro" id="IPR020846">
    <property type="entry name" value="MFS_dom"/>
</dbReference>